<sequence length="98" mass="10515">MSAAEIIAMDAGIEADQAAHPDWPENEIWEQVMTDDAGAYLVAVAFGALVKRRPGQPDEPVAASMADWVWDRVVQFGGQDPRPAPWRPEGTTEPAAGG</sequence>
<evidence type="ECO:0000256" key="1">
    <source>
        <dbReference type="SAM" id="MobiDB-lite"/>
    </source>
</evidence>
<dbReference type="RefSeq" id="WP_245744000.1">
    <property type="nucleotide sequence ID" value="NZ_FNCC01000006.1"/>
</dbReference>
<organism evidence="2 3">
    <name type="scientific">Lentzea fradiae</name>
    <dbReference type="NCBI Taxonomy" id="200378"/>
    <lineage>
        <taxon>Bacteria</taxon>
        <taxon>Bacillati</taxon>
        <taxon>Actinomycetota</taxon>
        <taxon>Actinomycetes</taxon>
        <taxon>Pseudonocardiales</taxon>
        <taxon>Pseudonocardiaceae</taxon>
        <taxon>Lentzea</taxon>
    </lineage>
</organism>
<protein>
    <submittedName>
        <fullName evidence="2">Uncharacterized protein</fullName>
    </submittedName>
</protein>
<proteinExistence type="predicted"/>
<evidence type="ECO:0000313" key="2">
    <source>
        <dbReference type="EMBL" id="SDG26262.1"/>
    </source>
</evidence>
<dbReference type="Proteomes" id="UP000199623">
    <property type="component" value="Unassembled WGS sequence"/>
</dbReference>
<reference evidence="3" key="1">
    <citation type="submission" date="2016-10" db="EMBL/GenBank/DDBJ databases">
        <authorList>
            <person name="Varghese N."/>
            <person name="Submissions S."/>
        </authorList>
    </citation>
    <scope>NUCLEOTIDE SEQUENCE [LARGE SCALE GENOMIC DNA]</scope>
    <source>
        <strain evidence="3">CGMCC 4.3506</strain>
    </source>
</reference>
<accession>A0A1G7STQ3</accession>
<feature type="region of interest" description="Disordered" evidence="1">
    <location>
        <begin position="77"/>
        <end position="98"/>
    </location>
</feature>
<dbReference type="EMBL" id="FNCC01000006">
    <property type="protein sequence ID" value="SDG26262.1"/>
    <property type="molecule type" value="Genomic_DNA"/>
</dbReference>
<name>A0A1G7STQ3_9PSEU</name>
<dbReference type="AlphaFoldDB" id="A0A1G7STQ3"/>
<evidence type="ECO:0000313" key="3">
    <source>
        <dbReference type="Proteomes" id="UP000199623"/>
    </source>
</evidence>
<gene>
    <name evidence="2" type="ORF">SAMN05216553_106458</name>
</gene>
<keyword evidence="3" id="KW-1185">Reference proteome</keyword>